<dbReference type="KEGG" id="vti:CEQ48_05815"/>
<keyword evidence="6 9" id="KW-0055">Arginine biosynthesis</keyword>
<evidence type="ECO:0000256" key="7">
    <source>
        <dbReference type="ARBA" id="ARBA00022605"/>
    </source>
</evidence>
<dbReference type="InterPro" id="IPR024083">
    <property type="entry name" value="Fumarase/histidase_N"/>
</dbReference>
<dbReference type="Gene3D" id="1.10.40.30">
    <property type="entry name" value="Fumarase/aspartase (C-terminal domain)"/>
    <property type="match status" value="1"/>
</dbReference>
<dbReference type="CDD" id="cd01359">
    <property type="entry name" value="Argininosuccinate_lyase"/>
    <property type="match status" value="1"/>
</dbReference>
<dbReference type="GO" id="GO:0004056">
    <property type="term" value="F:argininosuccinate lyase activity"/>
    <property type="evidence" value="ECO:0007669"/>
    <property type="project" value="UniProtKB-UniRule"/>
</dbReference>
<dbReference type="AlphaFoldDB" id="A0AAU8WC30"/>
<dbReference type="InterPro" id="IPR009049">
    <property type="entry name" value="Argininosuccinate_lyase"/>
</dbReference>
<keyword evidence="5 9" id="KW-0963">Cytoplasm</keyword>
<accession>A0AAU8WC30</accession>
<dbReference type="PANTHER" id="PTHR43814">
    <property type="entry name" value="ARGININOSUCCINATE LYASE"/>
    <property type="match status" value="1"/>
</dbReference>
<evidence type="ECO:0000256" key="6">
    <source>
        <dbReference type="ARBA" id="ARBA00022571"/>
    </source>
</evidence>
<comment type="similarity">
    <text evidence="9">Belongs to the lyase 1 family. Argininosuccinate lyase subfamily.</text>
</comment>
<dbReference type="InterPro" id="IPR020557">
    <property type="entry name" value="Fumarate_lyase_CS"/>
</dbReference>
<dbReference type="InterPro" id="IPR022761">
    <property type="entry name" value="Fumarate_lyase_N"/>
</dbReference>
<dbReference type="PRINTS" id="PR00145">
    <property type="entry name" value="ARGSUCLYASE"/>
</dbReference>
<keyword evidence="14" id="KW-1185">Reference proteome</keyword>
<proteinExistence type="inferred from homology"/>
<dbReference type="GO" id="GO:0042450">
    <property type="term" value="P:L-arginine biosynthetic process via ornithine"/>
    <property type="evidence" value="ECO:0007669"/>
    <property type="project" value="UniProtKB-UniRule"/>
</dbReference>
<evidence type="ECO:0000256" key="3">
    <source>
        <dbReference type="ARBA" id="ARBA00004941"/>
    </source>
</evidence>
<comment type="catalytic activity">
    <reaction evidence="1 9">
        <text>2-(N(omega)-L-arginino)succinate = fumarate + L-arginine</text>
        <dbReference type="Rhea" id="RHEA:24020"/>
        <dbReference type="ChEBI" id="CHEBI:29806"/>
        <dbReference type="ChEBI" id="CHEBI:32682"/>
        <dbReference type="ChEBI" id="CHEBI:57472"/>
        <dbReference type="EC" id="4.3.2.1"/>
    </reaction>
</comment>
<protein>
    <recommendedName>
        <fullName evidence="9 10">Argininosuccinate lyase</fullName>
        <shortName evidence="9">ASAL</shortName>
        <ecNumber evidence="9 10">4.3.2.1</ecNumber>
    </recommendedName>
    <alternativeName>
        <fullName evidence="9">Arginosuccinase</fullName>
    </alternativeName>
</protein>
<dbReference type="EC" id="4.3.2.1" evidence="9 10"/>
<organism evidence="13 14">
    <name type="scientific">Vibrio tarriae</name>
    <dbReference type="NCBI Taxonomy" id="2014742"/>
    <lineage>
        <taxon>Bacteria</taxon>
        <taxon>Pseudomonadati</taxon>
        <taxon>Pseudomonadota</taxon>
        <taxon>Gammaproteobacteria</taxon>
        <taxon>Vibrionales</taxon>
        <taxon>Vibrionaceae</taxon>
        <taxon>Vibrio</taxon>
    </lineage>
</organism>
<evidence type="ECO:0000256" key="8">
    <source>
        <dbReference type="ARBA" id="ARBA00023239"/>
    </source>
</evidence>
<comment type="pathway">
    <text evidence="3 9">Amino-acid biosynthesis; L-arginine biosynthesis; L-arginine from L-ornithine and carbamoyl phosphate: step 3/3.</text>
</comment>
<dbReference type="PRINTS" id="PR00149">
    <property type="entry name" value="FUMRATELYASE"/>
</dbReference>
<feature type="domain" description="Argininosuccinate lyase C-terminal" evidence="12">
    <location>
        <begin position="364"/>
        <end position="432"/>
    </location>
</feature>
<dbReference type="Proteomes" id="UP000198371">
    <property type="component" value="Chromosome 1"/>
</dbReference>
<dbReference type="NCBIfam" id="TIGR00838">
    <property type="entry name" value="argH"/>
    <property type="match status" value="1"/>
</dbReference>
<dbReference type="Gene3D" id="1.10.275.10">
    <property type="entry name" value="Fumarase/aspartase (N-terminal domain)"/>
    <property type="match status" value="1"/>
</dbReference>
<evidence type="ECO:0000259" key="11">
    <source>
        <dbReference type="Pfam" id="PF00206"/>
    </source>
</evidence>
<dbReference type="Pfam" id="PF00206">
    <property type="entry name" value="Lyase_1"/>
    <property type="match status" value="1"/>
</dbReference>
<evidence type="ECO:0000256" key="4">
    <source>
        <dbReference type="ARBA" id="ARBA00005552"/>
    </source>
</evidence>
<dbReference type="InterPro" id="IPR000362">
    <property type="entry name" value="Fumarate_lyase_fam"/>
</dbReference>
<dbReference type="PROSITE" id="PS00163">
    <property type="entry name" value="FUMARATE_LYASES"/>
    <property type="match status" value="1"/>
</dbReference>
<dbReference type="FunFam" id="1.20.200.10:FF:000006">
    <property type="entry name" value="Argininosuccinate lyase"/>
    <property type="match status" value="1"/>
</dbReference>
<reference evidence="14" key="1">
    <citation type="journal article" date="2017" name="Genome Announc.">
        <title>Complete Genome Sequence of Vibrio sp. Strain 2521-89, a Close Relative of Vibrio cholerae Isolated from Lake Water in New Mexico, USA.</title>
        <authorList>
            <person name="Liang K."/>
            <person name="Orata F.D."/>
            <person name="Winkjer N.S."/>
            <person name="Rowe L.A."/>
            <person name="Tarr C.L."/>
            <person name="Boucher Y."/>
        </authorList>
    </citation>
    <scope>NUCLEOTIDE SEQUENCE [LARGE SCALE GENOMIC DNA]</scope>
    <source>
        <strain evidence="14">2521-89</strain>
    </source>
</reference>
<sequence>MALWGGRFTQAADSRFKSFNDSLRFDYRLAEQDIVGSIAWSKALVSVNVLSVQEQQQLEQALNQLLQSVQQDPEQILASDAEDIHSWVEQKLIEQVGDLGKKLHTGRSRNDQVATDLKLWCRDQGVHLLLALKTLQQQLVAVAAEHQSTVLPGYTHLQRAQPVTFAHWCLAYLEMFERDESRLTDALARLNTSPLGSGALAGTAYAIDREVLAADLGFTRATRNSLDAVSDRDHVMELMSVASISMLHLSRLAEDMIFYTTGEAGFIELADTVTSGSSLMPQKKNPDALELIRGKTGRVYGALAGMMMTVKALPLAYNKDMQEDKEGLFDALDTWFDCLQMAGLCFDGIKVNAARTLEAAKQGYSNATELADYLVAKGIPFREAHHIVGVAVVAAIGKGVALEELSLVELQQFSPLIEQDVYPILTIESCLEKRCALGGVSPKQVAHAVQQAQTRVKS</sequence>
<keyword evidence="7 9" id="KW-0028">Amino-acid biosynthesis</keyword>
<evidence type="ECO:0000256" key="9">
    <source>
        <dbReference type="HAMAP-Rule" id="MF_00006"/>
    </source>
</evidence>
<dbReference type="NCBIfam" id="NF008964">
    <property type="entry name" value="PRK12308.1"/>
    <property type="match status" value="1"/>
</dbReference>
<dbReference type="Gene3D" id="1.20.200.10">
    <property type="entry name" value="Fumarase/aspartase (Central domain)"/>
    <property type="match status" value="1"/>
</dbReference>
<evidence type="ECO:0000313" key="14">
    <source>
        <dbReference type="Proteomes" id="UP000198371"/>
    </source>
</evidence>
<comment type="similarity">
    <text evidence="4">In the N-terminal section; belongs to the lyase 1 family. Argininosuccinate lyase subfamily.</text>
</comment>
<dbReference type="SUPFAM" id="SSF48557">
    <property type="entry name" value="L-aspartase-like"/>
    <property type="match status" value="1"/>
</dbReference>
<evidence type="ECO:0000313" key="13">
    <source>
        <dbReference type="EMBL" id="ASK54344.1"/>
    </source>
</evidence>
<evidence type="ECO:0000256" key="10">
    <source>
        <dbReference type="NCBIfam" id="TIGR00838"/>
    </source>
</evidence>
<reference evidence="13 14" key="2">
    <citation type="submission" date="2017-06" db="EMBL/GenBank/DDBJ databases">
        <title>Complete genome sequence of Vibrio sp. 2521-89, a close relative of Vibrio cholerae isolated from lake water in New Mexico, USA.</title>
        <authorList>
            <person name="Liang K."/>
            <person name="Orata F.D."/>
            <person name="Winkjer N.S."/>
            <person name="Tarr C.L."/>
            <person name="Boucher Y."/>
        </authorList>
    </citation>
    <scope>NUCLEOTIDE SEQUENCE [LARGE SCALE GENOMIC DNA]</scope>
    <source>
        <strain evidence="13 14">2521-89</strain>
    </source>
</reference>
<gene>
    <name evidence="9 13" type="primary">argH</name>
    <name evidence="13" type="ORF">CEQ48_05815</name>
</gene>
<evidence type="ECO:0000256" key="1">
    <source>
        <dbReference type="ARBA" id="ARBA00000985"/>
    </source>
</evidence>
<dbReference type="RefSeq" id="WP_089070611.1">
    <property type="nucleotide sequence ID" value="NZ_CP022353.1"/>
</dbReference>
<keyword evidence="8 9" id="KW-0456">Lyase</keyword>
<name>A0AAU8WC30_9VIBR</name>
<dbReference type="InterPro" id="IPR029419">
    <property type="entry name" value="Arg_succ_lyase_C"/>
</dbReference>
<dbReference type="Pfam" id="PF14698">
    <property type="entry name" value="ASL_C2"/>
    <property type="match status" value="1"/>
</dbReference>
<evidence type="ECO:0000256" key="5">
    <source>
        <dbReference type="ARBA" id="ARBA00022490"/>
    </source>
</evidence>
<dbReference type="PANTHER" id="PTHR43814:SF1">
    <property type="entry name" value="ARGININOSUCCINATE LYASE"/>
    <property type="match status" value="1"/>
</dbReference>
<dbReference type="GO" id="GO:0005829">
    <property type="term" value="C:cytosol"/>
    <property type="evidence" value="ECO:0007669"/>
    <property type="project" value="TreeGrafter"/>
</dbReference>
<evidence type="ECO:0000256" key="2">
    <source>
        <dbReference type="ARBA" id="ARBA00004496"/>
    </source>
</evidence>
<dbReference type="InterPro" id="IPR008948">
    <property type="entry name" value="L-Aspartase-like"/>
</dbReference>
<feature type="domain" description="Fumarate lyase N-terminal" evidence="11">
    <location>
        <begin position="6"/>
        <end position="301"/>
    </location>
</feature>
<dbReference type="EMBL" id="CP022353">
    <property type="protein sequence ID" value="ASK54344.1"/>
    <property type="molecule type" value="Genomic_DNA"/>
</dbReference>
<dbReference type="HAMAP" id="MF_00006">
    <property type="entry name" value="Arg_succ_lyase"/>
    <property type="match status" value="1"/>
</dbReference>
<dbReference type="FunFam" id="1.10.40.30:FF:000001">
    <property type="entry name" value="Argininosuccinate lyase"/>
    <property type="match status" value="1"/>
</dbReference>
<evidence type="ECO:0000259" key="12">
    <source>
        <dbReference type="Pfam" id="PF14698"/>
    </source>
</evidence>
<comment type="subcellular location">
    <subcellularLocation>
        <location evidence="2 9">Cytoplasm</location>
    </subcellularLocation>
</comment>